<evidence type="ECO:0000256" key="2">
    <source>
        <dbReference type="ARBA" id="ARBA00022723"/>
    </source>
</evidence>
<keyword evidence="6" id="KW-1185">Reference proteome</keyword>
<dbReference type="GO" id="GO:0005737">
    <property type="term" value="C:cytoplasm"/>
    <property type="evidence" value="ECO:0007669"/>
    <property type="project" value="TreeGrafter"/>
</dbReference>
<dbReference type="GO" id="GO:0046872">
    <property type="term" value="F:metal ion binding"/>
    <property type="evidence" value="ECO:0007669"/>
    <property type="project" value="UniProtKB-KW"/>
</dbReference>
<dbReference type="PANTHER" id="PTHR45953">
    <property type="entry name" value="IDURONATE 2-SULFATASE"/>
    <property type="match status" value="1"/>
</dbReference>
<organism evidence="5 6">
    <name type="scientific">Labilibaculum antarcticum</name>
    <dbReference type="NCBI Taxonomy" id="1717717"/>
    <lineage>
        <taxon>Bacteria</taxon>
        <taxon>Pseudomonadati</taxon>
        <taxon>Bacteroidota</taxon>
        <taxon>Bacteroidia</taxon>
        <taxon>Marinilabiliales</taxon>
        <taxon>Marinifilaceae</taxon>
        <taxon>Labilibaculum</taxon>
    </lineage>
</organism>
<dbReference type="Pfam" id="PF00884">
    <property type="entry name" value="Sulfatase"/>
    <property type="match status" value="1"/>
</dbReference>
<dbReference type="AlphaFoldDB" id="A0A1Y1CEQ0"/>
<dbReference type="RefSeq" id="WP_096427720.1">
    <property type="nucleotide sequence ID" value="NZ_AP018042.1"/>
</dbReference>
<name>A0A1Y1CEQ0_9BACT</name>
<evidence type="ECO:0000313" key="5">
    <source>
        <dbReference type="EMBL" id="BAX78805.1"/>
    </source>
</evidence>
<accession>A0A1Y1CEQ0</accession>
<evidence type="ECO:0000256" key="3">
    <source>
        <dbReference type="ARBA" id="ARBA00022801"/>
    </source>
</evidence>
<dbReference type="Gene3D" id="3.40.720.10">
    <property type="entry name" value="Alkaline Phosphatase, subunit A"/>
    <property type="match status" value="1"/>
</dbReference>
<keyword evidence="2" id="KW-0479">Metal-binding</keyword>
<dbReference type="SUPFAM" id="SSF53649">
    <property type="entry name" value="Alkaline phosphatase-like"/>
    <property type="match status" value="1"/>
</dbReference>
<dbReference type="PROSITE" id="PS00149">
    <property type="entry name" value="SULFATASE_2"/>
    <property type="match status" value="1"/>
</dbReference>
<dbReference type="PROSITE" id="PS00523">
    <property type="entry name" value="SULFATASE_1"/>
    <property type="match status" value="1"/>
</dbReference>
<dbReference type="PANTHER" id="PTHR45953:SF1">
    <property type="entry name" value="IDURONATE 2-SULFATASE"/>
    <property type="match status" value="1"/>
</dbReference>
<gene>
    <name evidence="5" type="ORF">ALGA_0411</name>
</gene>
<evidence type="ECO:0000256" key="1">
    <source>
        <dbReference type="ARBA" id="ARBA00008779"/>
    </source>
</evidence>
<dbReference type="InterPro" id="IPR017850">
    <property type="entry name" value="Alkaline_phosphatase_core_sf"/>
</dbReference>
<evidence type="ECO:0000259" key="4">
    <source>
        <dbReference type="Pfam" id="PF00884"/>
    </source>
</evidence>
<evidence type="ECO:0000313" key="6">
    <source>
        <dbReference type="Proteomes" id="UP000218267"/>
    </source>
</evidence>
<dbReference type="InterPro" id="IPR000917">
    <property type="entry name" value="Sulfatase_N"/>
</dbReference>
<reference evidence="6" key="2">
    <citation type="journal article" date="2020" name="Antonie Van Leeuwenhoek">
        <title>Labilibaculum antarcticum sp. nov., a novel facultative anaerobic, psychrotorelant bacterium isolated from marine sediment of Antarctica.</title>
        <authorList>
            <person name="Watanabe M."/>
            <person name="Kojima H."/>
            <person name="Fukui M."/>
        </authorList>
    </citation>
    <scope>NUCLEOTIDE SEQUENCE [LARGE SCALE GENOMIC DNA]</scope>
    <source>
        <strain evidence="6">SPP2</strain>
    </source>
</reference>
<dbReference type="OrthoDB" id="9765065at2"/>
<keyword evidence="3" id="KW-0378">Hydrolase</keyword>
<dbReference type="InterPro" id="IPR024607">
    <property type="entry name" value="Sulfatase_CS"/>
</dbReference>
<protein>
    <submittedName>
        <fullName evidence="5">Sulfatase</fullName>
    </submittedName>
</protein>
<dbReference type="GO" id="GO:0008484">
    <property type="term" value="F:sulfuric ester hydrolase activity"/>
    <property type="evidence" value="ECO:0007669"/>
    <property type="project" value="TreeGrafter"/>
</dbReference>
<dbReference type="EMBL" id="AP018042">
    <property type="protein sequence ID" value="BAX78805.1"/>
    <property type="molecule type" value="Genomic_DNA"/>
</dbReference>
<proteinExistence type="inferred from homology"/>
<sequence length="465" mass="52883">MNKILSFLAILLLALLFFSFKVPEKESKNQPNIIFIYSDDQRQDATGFNGNEIIITPELDRFAQEGIRFLNANVVFALCSPSRAALLTGRYGSANGVLHLNSDLNENEITIASYLKEAGYNTAMSGKWHLGTKPEEAGFDFYCYFKGNGAYYGRSIFDMGKKVNPEIHCDEYCVNRSIDFLKDAASKDQPFFLFHNTQLPHMNGKLIWNAKQETLDKYKQEEMPVSTTRLDNLNNKPDYLKTVRNCTKSKDYGYPDSVAIQKHTKEYYSVITEMDDALGRLFKTIEELDLMENTYIFFMSDNGWMLGEHGFTSKVLPYQPCSSVPLFVVGPDIKPGLNNNLVLNIDMAPTIMELAGIESSSAIHGKSIAGILSGEKLSIRDAFVYEGLGNYGGTLPNLTVVSKEYRYIVTYEDESLKKVVFRELYNQQYDVDEMDNLIEKSSYKKVIKELQKWIDKHKEEVLGIQ</sequence>
<comment type="similarity">
    <text evidence="1">Belongs to the sulfatase family.</text>
</comment>
<dbReference type="Proteomes" id="UP000218267">
    <property type="component" value="Chromosome"/>
</dbReference>
<dbReference type="KEGG" id="mbas:ALGA_0411"/>
<feature type="domain" description="Sulfatase N-terminal" evidence="4">
    <location>
        <begin position="31"/>
        <end position="357"/>
    </location>
</feature>
<reference evidence="5 6" key="1">
    <citation type="journal article" date="2018" name="Mar. Genomics">
        <title>Complete genome sequence of Marinifilaceae bacterium strain SPP2, isolated from the Antarctic marine sediment.</title>
        <authorList>
            <person name="Watanabe M."/>
            <person name="Kojima H."/>
            <person name="Fukui M."/>
        </authorList>
    </citation>
    <scope>NUCLEOTIDE SEQUENCE [LARGE SCALE GENOMIC DNA]</scope>
    <source>
        <strain evidence="5 6">SPP2</strain>
    </source>
</reference>